<feature type="transmembrane region" description="Helical" evidence="4">
    <location>
        <begin position="264"/>
        <end position="282"/>
    </location>
</feature>
<dbReference type="AlphaFoldDB" id="A0A0H5DJD3"/>
<accession>A0A0H5DJD3</accession>
<feature type="transmembrane region" description="Helical" evidence="4">
    <location>
        <begin position="131"/>
        <end position="153"/>
    </location>
</feature>
<name>A0A0H5DJD3_9RHOB</name>
<dbReference type="PROSITE" id="PS50850">
    <property type="entry name" value="MFS"/>
    <property type="match status" value="1"/>
</dbReference>
<dbReference type="Pfam" id="PF07690">
    <property type="entry name" value="MFS_1"/>
    <property type="match status" value="1"/>
</dbReference>
<dbReference type="RefSeq" id="WP_008561876.1">
    <property type="nucleotide sequence ID" value="NZ_CANLNU010000003.1"/>
</dbReference>
<feature type="transmembrane region" description="Helical" evidence="4">
    <location>
        <begin position="353"/>
        <end position="371"/>
    </location>
</feature>
<evidence type="ECO:0000256" key="3">
    <source>
        <dbReference type="ARBA" id="ARBA00023136"/>
    </source>
</evidence>
<feature type="transmembrane region" description="Helical" evidence="4">
    <location>
        <begin position="9"/>
        <end position="31"/>
    </location>
</feature>
<organism evidence="6 7">
    <name type="scientific">Phaeobacter italicus</name>
    <dbReference type="NCBI Taxonomy" id="481446"/>
    <lineage>
        <taxon>Bacteria</taxon>
        <taxon>Pseudomonadati</taxon>
        <taxon>Pseudomonadota</taxon>
        <taxon>Alphaproteobacteria</taxon>
        <taxon>Rhodobacterales</taxon>
        <taxon>Roseobacteraceae</taxon>
        <taxon>Phaeobacter</taxon>
    </lineage>
</organism>
<dbReference type="EMBL" id="CVRL01000046">
    <property type="protein sequence ID" value="CRL12870.1"/>
    <property type="molecule type" value="Genomic_DNA"/>
</dbReference>
<proteinExistence type="predicted"/>
<dbReference type="Proteomes" id="UP000043764">
    <property type="component" value="Unassembled WGS sequence"/>
</dbReference>
<dbReference type="GO" id="GO:0022857">
    <property type="term" value="F:transmembrane transporter activity"/>
    <property type="evidence" value="ECO:0007669"/>
    <property type="project" value="InterPro"/>
</dbReference>
<evidence type="ECO:0000313" key="6">
    <source>
        <dbReference type="EMBL" id="CRL12870.1"/>
    </source>
</evidence>
<evidence type="ECO:0000313" key="7">
    <source>
        <dbReference type="Proteomes" id="UP000043764"/>
    </source>
</evidence>
<keyword evidence="7" id="KW-1185">Reference proteome</keyword>
<feature type="transmembrane region" description="Helical" evidence="4">
    <location>
        <begin position="232"/>
        <end position="252"/>
    </location>
</feature>
<dbReference type="InterPro" id="IPR036259">
    <property type="entry name" value="MFS_trans_sf"/>
</dbReference>
<feature type="transmembrane region" description="Helical" evidence="4">
    <location>
        <begin position="43"/>
        <end position="61"/>
    </location>
</feature>
<keyword evidence="2 4" id="KW-1133">Transmembrane helix</keyword>
<feature type="transmembrane region" description="Helical" evidence="4">
    <location>
        <begin position="159"/>
        <end position="178"/>
    </location>
</feature>
<feature type="transmembrane region" description="Helical" evidence="4">
    <location>
        <begin position="73"/>
        <end position="90"/>
    </location>
</feature>
<keyword evidence="3 4" id="KW-0472">Membrane</keyword>
<dbReference type="SUPFAM" id="SSF103473">
    <property type="entry name" value="MFS general substrate transporter"/>
    <property type="match status" value="1"/>
</dbReference>
<feature type="transmembrane region" description="Helical" evidence="4">
    <location>
        <begin position="102"/>
        <end position="119"/>
    </location>
</feature>
<reference evidence="6 7" key="1">
    <citation type="submission" date="2015-05" db="EMBL/GenBank/DDBJ databases">
        <authorList>
            <person name="Rodrigo-Torres Lidia"/>
            <person name="Arahal R.David."/>
        </authorList>
    </citation>
    <scope>NUCLEOTIDE SEQUENCE [LARGE SCALE GENOMIC DNA]</scope>
    <source>
        <strain evidence="6 7">CECT 7321</strain>
    </source>
</reference>
<dbReference type="GO" id="GO:0005886">
    <property type="term" value="C:plasma membrane"/>
    <property type="evidence" value="ECO:0007669"/>
    <property type="project" value="TreeGrafter"/>
</dbReference>
<dbReference type="InterPro" id="IPR011701">
    <property type="entry name" value="MFS"/>
</dbReference>
<gene>
    <name evidence="6" type="primary">ycaD_4</name>
    <name evidence="6" type="ORF">NIT7321_03752</name>
</gene>
<evidence type="ECO:0000256" key="1">
    <source>
        <dbReference type="ARBA" id="ARBA00022692"/>
    </source>
</evidence>
<feature type="transmembrane region" description="Helical" evidence="4">
    <location>
        <begin position="320"/>
        <end position="341"/>
    </location>
</feature>
<dbReference type="PANTHER" id="PTHR23521">
    <property type="entry name" value="TRANSPORTER MFS SUPERFAMILY"/>
    <property type="match status" value="1"/>
</dbReference>
<dbReference type="CDD" id="cd17477">
    <property type="entry name" value="MFS_YcaD_like"/>
    <property type="match status" value="1"/>
</dbReference>
<dbReference type="OrthoDB" id="9810614at2"/>
<dbReference type="STRING" id="481446.NIT7645_02096"/>
<dbReference type="PANTHER" id="PTHR23521:SF3">
    <property type="entry name" value="MFS TRANSPORTER"/>
    <property type="match status" value="1"/>
</dbReference>
<dbReference type="InterPro" id="IPR047200">
    <property type="entry name" value="MFS_YcaD-like"/>
</dbReference>
<evidence type="ECO:0000256" key="2">
    <source>
        <dbReference type="ARBA" id="ARBA00022989"/>
    </source>
</evidence>
<feature type="transmembrane region" description="Helical" evidence="4">
    <location>
        <begin position="288"/>
        <end position="308"/>
    </location>
</feature>
<protein>
    <submittedName>
        <fullName evidence="6">Putative MFS-type transporter YcaD</fullName>
    </submittedName>
</protein>
<evidence type="ECO:0000259" key="5">
    <source>
        <dbReference type="PROSITE" id="PS50850"/>
    </source>
</evidence>
<dbReference type="InterPro" id="IPR020846">
    <property type="entry name" value="MFS_dom"/>
</dbReference>
<dbReference type="GeneID" id="78398264"/>
<evidence type="ECO:0000256" key="4">
    <source>
        <dbReference type="SAM" id="Phobius"/>
    </source>
</evidence>
<dbReference type="Gene3D" id="1.20.1250.20">
    <property type="entry name" value="MFS general substrate transporter like domains"/>
    <property type="match status" value="2"/>
</dbReference>
<keyword evidence="1 4" id="KW-0812">Transmembrane</keyword>
<sequence>MRHAFLENWALFLGMLLLMIANGLLVTLLTIRGAGLGFSEFTISLMQAAYPLGALVGTAAAPRMVENVGHIRAFSALASLVSIAAILHLLTSDPLSWSAMRFLAGFCYPGLYVITESWLQAKAENHNRAQILSIYFMIWMAGPAIGTALVAVPDPGGNLLFGVVSILISLSIVPLLLSGNKAPDYEVPDKMPVRKLYRVSPMAVVGNLLSAVAVAVWFISLPLYALSLGMSAAQASGVLVVAMIVGALVQYPVGWISDKTDRRLVLLGLAVAGAAASLWMLLQPGQTSLIVGFGVLAGASLPMYAVCTAHANDQLSRAQIVPASGTMLFLLNVGQFVGTLVGPNTVSIADGKGFLIALAALCFLVAAVAVVRRRQEDAPEETGNLQAIAVLGAPQAGVLQAESWLEEDNNGTSADLTQKSST</sequence>
<feature type="transmembrane region" description="Helical" evidence="4">
    <location>
        <begin position="199"/>
        <end position="220"/>
    </location>
</feature>
<feature type="domain" description="Major facilitator superfamily (MFS) profile" evidence="5">
    <location>
        <begin position="199"/>
        <end position="422"/>
    </location>
</feature>